<dbReference type="Pfam" id="PF00905">
    <property type="entry name" value="Transpeptidase"/>
    <property type="match status" value="1"/>
</dbReference>
<evidence type="ECO:0000313" key="8">
    <source>
        <dbReference type="Proteomes" id="UP001431199"/>
    </source>
</evidence>
<gene>
    <name evidence="7" type="ORF">N5B56_01040</name>
</gene>
<dbReference type="PANTHER" id="PTHR30627:SF1">
    <property type="entry name" value="PEPTIDOGLYCAN D,D-TRANSPEPTIDASE FTSI"/>
    <property type="match status" value="1"/>
</dbReference>
<feature type="domain" description="Penicillin-binding protein transpeptidase" evidence="5">
    <location>
        <begin position="276"/>
        <end position="596"/>
    </location>
</feature>
<comment type="subcellular location">
    <subcellularLocation>
        <location evidence="1">Membrane</location>
    </subcellularLocation>
</comment>
<dbReference type="SUPFAM" id="SSF56519">
    <property type="entry name" value="Penicillin binding protein dimerisation domain"/>
    <property type="match status" value="1"/>
</dbReference>
<feature type="region of interest" description="Disordered" evidence="4">
    <location>
        <begin position="616"/>
        <end position="661"/>
    </location>
</feature>
<feature type="compositionally biased region" description="Polar residues" evidence="4">
    <location>
        <begin position="648"/>
        <end position="661"/>
    </location>
</feature>
<dbReference type="InterPro" id="IPR012338">
    <property type="entry name" value="Beta-lactam/transpept-like"/>
</dbReference>
<dbReference type="Pfam" id="PF03717">
    <property type="entry name" value="PBP_dimer"/>
    <property type="match status" value="1"/>
</dbReference>
<comment type="similarity">
    <text evidence="2">Belongs to the transpeptidase family.</text>
</comment>
<comment type="caution">
    <text evidence="7">The sequence shown here is derived from an EMBL/GenBank/DDBJ whole genome shotgun (WGS) entry which is preliminary data.</text>
</comment>
<dbReference type="PANTHER" id="PTHR30627">
    <property type="entry name" value="PEPTIDOGLYCAN D,D-TRANSPEPTIDASE"/>
    <property type="match status" value="1"/>
</dbReference>
<dbReference type="EMBL" id="JAODBU010000002">
    <property type="protein sequence ID" value="MCT7397669.1"/>
    <property type="molecule type" value="Genomic_DNA"/>
</dbReference>
<reference evidence="7" key="1">
    <citation type="submission" date="2022-09" db="EMBL/GenBank/DDBJ databases">
        <title>Eubacterium sp. LFL-14 isolated from human feces.</title>
        <authorList>
            <person name="Liu F."/>
        </authorList>
    </citation>
    <scope>NUCLEOTIDE SEQUENCE</scope>
    <source>
        <strain evidence="7">LFL-14</strain>
    </source>
</reference>
<dbReference type="Gene3D" id="3.40.710.10">
    <property type="entry name" value="DD-peptidase/beta-lactamase superfamily"/>
    <property type="match status" value="1"/>
</dbReference>
<evidence type="ECO:0000259" key="6">
    <source>
        <dbReference type="Pfam" id="PF03717"/>
    </source>
</evidence>
<evidence type="ECO:0000256" key="2">
    <source>
        <dbReference type="ARBA" id="ARBA00007171"/>
    </source>
</evidence>
<evidence type="ECO:0000259" key="5">
    <source>
        <dbReference type="Pfam" id="PF00905"/>
    </source>
</evidence>
<dbReference type="RefSeq" id="WP_118565539.1">
    <property type="nucleotide sequence ID" value="NZ_JAODBU010000002.1"/>
</dbReference>
<dbReference type="SUPFAM" id="SSF56601">
    <property type="entry name" value="beta-lactamase/transpeptidase-like"/>
    <property type="match status" value="1"/>
</dbReference>
<evidence type="ECO:0000256" key="1">
    <source>
        <dbReference type="ARBA" id="ARBA00004370"/>
    </source>
</evidence>
<keyword evidence="3" id="KW-0472">Membrane</keyword>
<evidence type="ECO:0000256" key="3">
    <source>
        <dbReference type="ARBA" id="ARBA00023136"/>
    </source>
</evidence>
<dbReference type="InterPro" id="IPR050515">
    <property type="entry name" value="Beta-lactam/transpept"/>
</dbReference>
<proteinExistence type="inferred from homology"/>
<feature type="domain" description="Penicillin-binding protein dimerisation" evidence="6">
    <location>
        <begin position="73"/>
        <end position="236"/>
    </location>
</feature>
<dbReference type="InterPro" id="IPR001460">
    <property type="entry name" value="PCN-bd_Tpept"/>
</dbReference>
<dbReference type="InterPro" id="IPR036138">
    <property type="entry name" value="PBP_dimer_sf"/>
</dbReference>
<protein>
    <submittedName>
        <fullName evidence="7">Penicillin-binding protein 2</fullName>
    </submittedName>
</protein>
<evidence type="ECO:0000256" key="4">
    <source>
        <dbReference type="SAM" id="MobiDB-lite"/>
    </source>
</evidence>
<sequence>MVENRRRPARRSYKRAEFNKGMQKKLAIVFVLIILALFALCIRIGYLTKAKGDEYSIKVLAQQGYTSKTLPYKRGDILDRNGNVLATSVKVYNLVIDSKVILSNKKYLEPTVNVLTRYFDLNKDELTKGIKERKDNSYWVVLKQLEYKDIEGYKDYINKEEPSKEEAKEISYVKGVWFEEEYKRMYPYNSLACSTLGFVNKDGSANIGIESSYNDVLSGLNGREYGYVNSDNSMETVIKDPTNGDTVVSTIDMNIQRIVQKAIKKYMKKYQPKRLAAVIADPNTGEILAMADNTTFNLNEPWDLSFKYTEQEQENLSEKEISDELNSRWKNFCVSDSFEPGSTIKPFTIAAAYEEGKTTRNSTYFCDGYEVVGGFTIRCHDVSGHGTITTKQALAYSCNDALMRIGFDLGAKKLVEYQRRFGFGAKTGIDLPSETRGLVYDSNMGASSLATNSFGQNINVNMIQMVAGFSSLVNGGNYYEPHVVKEVVSEDGELIDNYSKTLVKETVTDKTSDFIKEALRAVVTDGTGKTAAIPGYTIGGKTGTAEKHYTDGKTGRIPGEYIVSFLGCAPVENPEVVCYTIMDSPKEDTQSTAFSTEFWTYIMKQVLPYMGVSQTEDAGKDKDITNTKKSDIKDNYSQGITQEDMPVETQTENQNDYTGEE</sequence>
<evidence type="ECO:0000313" key="7">
    <source>
        <dbReference type="EMBL" id="MCT7397669.1"/>
    </source>
</evidence>
<accession>A0ABT2LWM2</accession>
<dbReference type="Proteomes" id="UP001431199">
    <property type="component" value="Unassembled WGS sequence"/>
</dbReference>
<dbReference type="Gene3D" id="3.90.1310.10">
    <property type="entry name" value="Penicillin-binding protein 2a (Domain 2)"/>
    <property type="match status" value="1"/>
</dbReference>
<organism evidence="7 8">
    <name type="scientific">Eubacterium album</name>
    <dbReference type="NCBI Taxonomy" id="2978477"/>
    <lineage>
        <taxon>Bacteria</taxon>
        <taxon>Bacillati</taxon>
        <taxon>Bacillota</taxon>
        <taxon>Clostridia</taxon>
        <taxon>Eubacteriales</taxon>
        <taxon>Eubacteriaceae</taxon>
        <taxon>Eubacterium</taxon>
    </lineage>
</organism>
<dbReference type="InterPro" id="IPR005311">
    <property type="entry name" value="PBP_dimer"/>
</dbReference>
<keyword evidence="8" id="KW-1185">Reference proteome</keyword>
<name>A0ABT2LWM2_9FIRM</name>
<feature type="compositionally biased region" description="Basic and acidic residues" evidence="4">
    <location>
        <begin position="617"/>
        <end position="634"/>
    </location>
</feature>